<dbReference type="RefSeq" id="WP_084275553.1">
    <property type="nucleotide sequence ID" value="NZ_AP026671.1"/>
</dbReference>
<dbReference type="AlphaFoldDB" id="A0A1W1WSL6"/>
<evidence type="ECO:0000256" key="4">
    <source>
        <dbReference type="ARBA" id="ARBA00022842"/>
    </source>
</evidence>
<feature type="region of interest" description="Uridylyltransferase" evidence="6">
    <location>
        <begin position="1"/>
        <end position="341"/>
    </location>
</feature>
<dbReference type="Proteomes" id="UP000192602">
    <property type="component" value="Unassembled WGS sequence"/>
</dbReference>
<dbReference type="InterPro" id="IPR002912">
    <property type="entry name" value="ACT_dom"/>
</dbReference>
<evidence type="ECO:0000256" key="6">
    <source>
        <dbReference type="HAMAP-Rule" id="MF_00277"/>
    </source>
</evidence>
<reference evidence="10" key="1">
    <citation type="submission" date="2017-04" db="EMBL/GenBank/DDBJ databases">
        <authorList>
            <person name="Varghese N."/>
            <person name="Submissions S."/>
        </authorList>
    </citation>
    <scope>NUCLEOTIDE SEQUENCE [LARGE SCALE GENOMIC DNA]</scope>
    <source>
        <strain evidence="10">DSM 16512</strain>
    </source>
</reference>
<organism evidence="9 10">
    <name type="scientific">Nitratiruptor tergarcus DSM 16512</name>
    <dbReference type="NCBI Taxonomy" id="1069081"/>
    <lineage>
        <taxon>Bacteria</taxon>
        <taxon>Pseudomonadati</taxon>
        <taxon>Campylobacterota</taxon>
        <taxon>Epsilonproteobacteria</taxon>
        <taxon>Nautiliales</taxon>
        <taxon>Nitratiruptoraceae</taxon>
        <taxon>Nitratiruptor</taxon>
    </lineage>
</organism>
<evidence type="ECO:0000259" key="7">
    <source>
        <dbReference type="PROSITE" id="PS51671"/>
    </source>
</evidence>
<evidence type="ECO:0000256" key="5">
    <source>
        <dbReference type="ARBA" id="ARBA00023268"/>
    </source>
</evidence>
<dbReference type="STRING" id="1069081.SAMN05660197_1124"/>
<dbReference type="InterPro" id="IPR006674">
    <property type="entry name" value="HD_domain"/>
</dbReference>
<comment type="domain">
    <text evidence="6">Has four distinct domains: an N-terminal nucleotidyltransferase (NT) domain responsible for UTase activity, a central HD domain that encodes UR activity, and two C-terminal ACT domains that seem to have a role in glutamine sensing.</text>
</comment>
<dbReference type="HAMAP" id="MF_00277">
    <property type="entry name" value="PII_uridylyl_transf"/>
    <property type="match status" value="1"/>
</dbReference>
<comment type="activity regulation">
    <text evidence="6">Uridylyltransferase (UTase) activity is inhibited by glutamine, while glutamine activates uridylyl-removing (UR) activity.</text>
</comment>
<dbReference type="InterPro" id="IPR010043">
    <property type="entry name" value="UTase/UR"/>
</dbReference>
<dbReference type="PROSITE" id="PS51831">
    <property type="entry name" value="HD"/>
    <property type="match status" value="1"/>
</dbReference>
<name>A0A1W1WSL6_9BACT</name>
<dbReference type="InterPro" id="IPR002934">
    <property type="entry name" value="Polymerase_NTP_transf_dom"/>
</dbReference>
<dbReference type="OrthoDB" id="9758038at2"/>
<dbReference type="Pfam" id="PF01909">
    <property type="entry name" value="NTP_transf_2"/>
    <property type="match status" value="1"/>
</dbReference>
<dbReference type="PANTHER" id="PTHR47320:SF1">
    <property type="entry name" value="BIFUNCTIONAL URIDYLYLTRANSFERASE_URIDYLYL-REMOVING ENZYME"/>
    <property type="match status" value="1"/>
</dbReference>
<keyword evidence="4 6" id="KW-0460">Magnesium</keyword>
<evidence type="ECO:0000256" key="3">
    <source>
        <dbReference type="ARBA" id="ARBA00022801"/>
    </source>
</evidence>
<comment type="catalytic activity">
    <reaction evidence="6">
        <text>[protein-PII]-L-tyrosine + UTP = [protein-PII]-uridylyl-L-tyrosine + diphosphate</text>
        <dbReference type="Rhea" id="RHEA:13673"/>
        <dbReference type="Rhea" id="RHEA-COMP:12147"/>
        <dbReference type="Rhea" id="RHEA-COMP:12148"/>
        <dbReference type="ChEBI" id="CHEBI:33019"/>
        <dbReference type="ChEBI" id="CHEBI:46398"/>
        <dbReference type="ChEBI" id="CHEBI:46858"/>
        <dbReference type="ChEBI" id="CHEBI:90602"/>
        <dbReference type="EC" id="2.7.7.59"/>
    </reaction>
</comment>
<comment type="catalytic activity">
    <reaction evidence="6">
        <text>[protein-PII]-uridylyl-L-tyrosine + H2O = [protein-PII]-L-tyrosine + UMP + H(+)</text>
        <dbReference type="Rhea" id="RHEA:48600"/>
        <dbReference type="Rhea" id="RHEA-COMP:12147"/>
        <dbReference type="Rhea" id="RHEA-COMP:12148"/>
        <dbReference type="ChEBI" id="CHEBI:15377"/>
        <dbReference type="ChEBI" id="CHEBI:15378"/>
        <dbReference type="ChEBI" id="CHEBI:46858"/>
        <dbReference type="ChEBI" id="CHEBI:57865"/>
        <dbReference type="ChEBI" id="CHEBI:90602"/>
    </reaction>
</comment>
<dbReference type="PANTHER" id="PTHR47320">
    <property type="entry name" value="BIFUNCTIONAL URIDYLYLTRANSFERASE/URIDYLYL-REMOVING ENZYME"/>
    <property type="match status" value="1"/>
</dbReference>
<dbReference type="GO" id="GO:0008081">
    <property type="term" value="F:phosphoric diester hydrolase activity"/>
    <property type="evidence" value="ECO:0007669"/>
    <property type="project" value="UniProtKB-UniRule"/>
</dbReference>
<accession>A0A1W1WSL6</accession>
<comment type="caution">
    <text evidence="6">Lacks conserved residue(s) required for the propagation of feature annotation.</text>
</comment>
<feature type="domain" description="HD" evidence="8">
    <location>
        <begin position="454"/>
        <end position="571"/>
    </location>
</feature>
<dbReference type="GO" id="GO:0008773">
    <property type="term" value="F:[protein-PII] uridylyltransferase activity"/>
    <property type="evidence" value="ECO:0007669"/>
    <property type="project" value="UniProtKB-UniRule"/>
</dbReference>
<dbReference type="InterPro" id="IPR013546">
    <property type="entry name" value="PII_UdlTrfase/GS_AdlTrfase"/>
</dbReference>
<keyword evidence="1 6" id="KW-0808">Transferase</keyword>
<dbReference type="Pfam" id="PF01966">
    <property type="entry name" value="HD"/>
    <property type="match status" value="1"/>
</dbReference>
<feature type="domain" description="ACT" evidence="7">
    <location>
        <begin position="774"/>
        <end position="838"/>
    </location>
</feature>
<dbReference type="Gene3D" id="1.10.3090.10">
    <property type="entry name" value="cca-adding enzyme, domain 2"/>
    <property type="match status" value="1"/>
</dbReference>
<comment type="cofactor">
    <cofactor evidence="6">
        <name>Mg(2+)</name>
        <dbReference type="ChEBI" id="CHEBI:18420"/>
    </cofactor>
</comment>
<dbReference type="CDD" id="cd05401">
    <property type="entry name" value="NT_GlnE_GlnD_like"/>
    <property type="match status" value="1"/>
</dbReference>
<dbReference type="Pfam" id="PF08335">
    <property type="entry name" value="GlnD_UR_UTase"/>
    <property type="match status" value="1"/>
</dbReference>
<protein>
    <recommendedName>
        <fullName evidence="6">Bifunctional uridylyltransferase/uridylyl-removing enzyme</fullName>
        <shortName evidence="6">UTase/UR</shortName>
    </recommendedName>
    <alternativeName>
        <fullName evidence="6">Bifunctional [protein-PII] modification enzyme</fullName>
    </alternativeName>
    <alternativeName>
        <fullName evidence="6">Bifunctional nitrogen sensor protein</fullName>
    </alternativeName>
    <domain>
        <recommendedName>
            <fullName evidence="6">[Protein-PII] uridylyltransferase</fullName>
            <shortName evidence="6">PII uridylyltransferase</shortName>
            <shortName evidence="6">UTase</shortName>
            <ecNumber evidence="6">2.7.7.59</ecNumber>
        </recommendedName>
    </domain>
    <domain>
        <recommendedName>
            <fullName evidence="6">[Protein-PII]-UMP uridylyl-removing enzyme</fullName>
            <shortName evidence="6">UR</shortName>
            <ecNumber evidence="6">3.1.4.-</ecNumber>
        </recommendedName>
    </domain>
</protein>
<dbReference type="InterPro" id="IPR045865">
    <property type="entry name" value="ACT-like_dom_sf"/>
</dbReference>
<dbReference type="SUPFAM" id="SSF55021">
    <property type="entry name" value="ACT-like"/>
    <property type="match status" value="1"/>
</dbReference>
<dbReference type="PROSITE" id="PS51671">
    <property type="entry name" value="ACT"/>
    <property type="match status" value="1"/>
</dbReference>
<comment type="similarity">
    <text evidence="6">Belongs to the GlnD family.</text>
</comment>
<keyword evidence="10" id="KW-1185">Reference proteome</keyword>
<evidence type="ECO:0000313" key="9">
    <source>
        <dbReference type="EMBL" id="SMC09318.1"/>
    </source>
</evidence>
<keyword evidence="2 6" id="KW-0548">Nucleotidyltransferase</keyword>
<sequence length="838" mass="97763">MDIKYVIEELLNENADDLTISKALRNSINEYFKKLDQLFDKTQGKDFLVKHTRYIDSIITAIYKVAVRKMFGIYSPLSNAIPITVIALGSYGREQLAPYSDIDLLILYEETEGYNTKALIEKILYIIWDTKLKLGHRVHELKEIQEIAKSDDTIKTALLESRFLIGSKYLWFKYENELAKVRQYNQKEYILAKIEEAKKRRHKYPFAMEPHIKEGVGSLRDANLVYWIANVIYGITSLKNLIGTLFNEEEYKEYRIALEWLFRIRAALHLVAKKKEDRLLLQYIPDVATKLDVKGTTPQKKQQNLVTKTLQAMHTIDTFSQIYTKKMIRRYLFNALNIPKLHSGRVKERLFICEEMAFASYFVQENALKSFLDFLVHNEFKKYDPSLVHYAKKVKSPKQLAKTTAKTIKKLYYKNSLYPVLCLLHKSNLLANVVPPLKKVMFMPQFDGYHKYPVDIHSLMCIKALEEIDDPHLQNLWNNLNDEEKALLKLVILLHDSGKGRRQRHHDVGAKLFKTYAQKLGFSSDLIETGAILIKHHTDMTDNAYNKDFHNEKVLLAFVAPLKNKKRLDMLYLLTYADVNGVGNNVYTSYNAKLLKELYTLALESLQRSEILDEVSKRLKKENALKKNAAFLALPRMLQKRILSIESNLFFIKHKTEEIIEISKIAYETDDYTYKIKNDDFLRIEIIRTTPINLGYLLGKLSYLDIVSMEVFKLFDNKKFFRIEFMEKDEENIDFITHVIEDSFDMSKKIRLKRPIIEKSGIKIDCNHSKTYAMMSIEAPNQKGLLAYIAKVFDEFGIDIATAKIHTIKKRAKDLFLIEKNGNFCTRTEEILKKLLGE</sequence>
<dbReference type="GO" id="GO:0006808">
    <property type="term" value="P:regulation of nitrogen utilization"/>
    <property type="evidence" value="ECO:0007669"/>
    <property type="project" value="UniProtKB-UniRule"/>
</dbReference>
<keyword evidence="5 6" id="KW-0511">Multifunctional enzyme</keyword>
<evidence type="ECO:0000256" key="1">
    <source>
        <dbReference type="ARBA" id="ARBA00022679"/>
    </source>
</evidence>
<dbReference type="SUPFAM" id="SSF109604">
    <property type="entry name" value="HD-domain/PDEase-like"/>
    <property type="match status" value="1"/>
</dbReference>
<dbReference type="EMBL" id="FWWZ01000001">
    <property type="protein sequence ID" value="SMC09318.1"/>
    <property type="molecule type" value="Genomic_DNA"/>
</dbReference>
<comment type="function">
    <text evidence="6">Modifies, by uridylylation and deuridylylation, the PII regulatory proteins (GlnB and homologs), in response to the nitrogen status of the cell that GlnD senses through the glutamine level. Under low glutamine levels, catalyzes the conversion of the PII proteins and UTP to PII-UMP and PPi, while under higher glutamine levels, GlnD hydrolyzes PII-UMP to PII and UMP (deuridylylation). Thus, controls uridylylation state and activity of the PII proteins, and plays an important role in the regulation of nitrogen metabolism.</text>
</comment>
<keyword evidence="3 6" id="KW-0378">Hydrolase</keyword>
<evidence type="ECO:0000256" key="2">
    <source>
        <dbReference type="ARBA" id="ARBA00022695"/>
    </source>
</evidence>
<gene>
    <name evidence="6" type="primary">glnD</name>
    <name evidence="9" type="ORF">SAMN05660197_1124</name>
</gene>
<proteinExistence type="inferred from homology"/>
<dbReference type="EC" id="2.7.7.59" evidence="6"/>
<dbReference type="SUPFAM" id="SSF81301">
    <property type="entry name" value="Nucleotidyltransferase"/>
    <property type="match status" value="1"/>
</dbReference>
<dbReference type="EC" id="3.1.4.-" evidence="6"/>
<evidence type="ECO:0000259" key="8">
    <source>
        <dbReference type="PROSITE" id="PS51831"/>
    </source>
</evidence>
<dbReference type="PIRSF" id="PIRSF006288">
    <property type="entry name" value="PII_uridyltransf"/>
    <property type="match status" value="1"/>
</dbReference>
<dbReference type="InterPro" id="IPR043519">
    <property type="entry name" value="NT_sf"/>
</dbReference>
<dbReference type="Gene3D" id="3.30.460.10">
    <property type="entry name" value="Beta Polymerase, domain 2"/>
    <property type="match status" value="1"/>
</dbReference>
<evidence type="ECO:0000313" key="10">
    <source>
        <dbReference type="Proteomes" id="UP000192602"/>
    </source>
</evidence>